<evidence type="ECO:0008006" key="2">
    <source>
        <dbReference type="Google" id="ProtNLM"/>
    </source>
</evidence>
<reference evidence="1" key="2">
    <citation type="submission" date="2023-02" db="EMBL/GenBank/DDBJ databases">
        <authorList>
            <person name="Sun Q."/>
            <person name="Mori K."/>
        </authorList>
    </citation>
    <scope>NUCLEOTIDE SEQUENCE</scope>
    <source>
        <strain evidence="1">NBRC 110608</strain>
    </source>
</reference>
<reference evidence="1" key="1">
    <citation type="journal article" date="2014" name="Int. J. Syst. Evol. Microbiol.">
        <title>Complete genome of a new Firmicutes species belonging to the dominant human colonic microbiota ('Ruminococcus bicirculans') reveals two chromosomes and a selective capacity to utilize plant glucans.</title>
        <authorList>
            <consortium name="NISC Comparative Sequencing Program"/>
            <person name="Wegmann U."/>
            <person name="Louis P."/>
            <person name="Goesmann A."/>
            <person name="Henrissat B."/>
            <person name="Duncan S.H."/>
            <person name="Flint H.J."/>
        </authorList>
    </citation>
    <scope>NUCLEOTIDE SEQUENCE</scope>
    <source>
        <strain evidence="1">NBRC 110608</strain>
    </source>
</reference>
<sequence>MMLGSPAFAAGYHDAFNNGAGAFNGRGSGSGGWYSGFTTSDYKADGHGTRGHYRWSDGTGGSLYNGSGSGTEAFRDTSREITSVRACVVYTWDPDDCSGWQ</sequence>
<proteinExistence type="predicted"/>
<gene>
    <name evidence="1" type="ORF">GCM10025872_25600</name>
</gene>
<dbReference type="EMBL" id="AP027735">
    <property type="protein sequence ID" value="BDZ58903.1"/>
    <property type="molecule type" value="Genomic_DNA"/>
</dbReference>
<organism evidence="1">
    <name type="scientific">Barrientosiimonas endolithica</name>
    <dbReference type="NCBI Taxonomy" id="1535208"/>
    <lineage>
        <taxon>Bacteria</taxon>
        <taxon>Bacillati</taxon>
        <taxon>Actinomycetota</taxon>
        <taxon>Actinomycetes</taxon>
        <taxon>Micrococcales</taxon>
        <taxon>Dermacoccaceae</taxon>
        <taxon>Barrientosiimonas</taxon>
    </lineage>
</organism>
<name>A0ABN6YNJ7_9MICO</name>
<dbReference type="RefSeq" id="WP_289231153.1">
    <property type="nucleotide sequence ID" value="NZ_AP027735.1"/>
</dbReference>
<evidence type="ECO:0000313" key="1">
    <source>
        <dbReference type="EMBL" id="BDZ58903.1"/>
    </source>
</evidence>
<protein>
    <recommendedName>
        <fullName evidence="2">Lactococcin 972 family bacteriocin</fullName>
    </recommendedName>
</protein>
<accession>A0ABN6YNJ7</accession>